<dbReference type="SUPFAM" id="SSF52058">
    <property type="entry name" value="L domain-like"/>
    <property type="match status" value="1"/>
</dbReference>
<evidence type="ECO:0008006" key="4">
    <source>
        <dbReference type="Google" id="ProtNLM"/>
    </source>
</evidence>
<dbReference type="AlphaFoldDB" id="A0ABD3PTU2"/>
<proteinExistence type="predicted"/>
<sequence length="521" mass="56274">MHLKRAAKILVLFGGPATSAEKMLRRVHSVDKHNELTEDIEFWTRMTQAMSLPTSKKPTKRPTPPVINTPAPTVVDVFPTPFPVIIDVTPAPSLVAVVPTPIPTTVNETVPPTVNDTFLTPAPTNAAVVPTPAPMIVSTPVPTLIVTDIFPTPVPTPQASLPCGLTPEERATAFTDLALTVTPQETLNDPFSSQSLALQWIIEEDALDPPVCPNADDCKAIERYVMASFYFAAGGGKWDQCNAPTSNTPEAIQAANDACNRVVTPFPVNNPRIGAESTDAWLSPSDTCNWGGLACWGTQDTRNGCMDQLDFENDGLTGTLIPEMSNLDNLRFFILEQGNTTGTIPTEYGLFDRLLIFDMDFNDLSGEIPEEMYNLSLLQQLDLNDNNLGGTLSPNIGQLTTLTFIQLDHNSFSGTIPSQMGQLNALRIAFFNNNDFTGVMPQEVCANRNNTNPPGFLEAGDTFSLCRSLSLCCPRAAVRQPPSTAGNLSSTSLSPVLVNVSQLDIFLSAATAATFRRASDF</sequence>
<dbReference type="PANTHER" id="PTHR47988">
    <property type="entry name" value="SOMATIC EMBRYOGENESIS RECEPTOR KINASE 1"/>
    <property type="match status" value="1"/>
</dbReference>
<protein>
    <recommendedName>
        <fullName evidence="4">Leucine-rich repeat-containing N-terminal plant-type domain-containing protein</fullName>
    </recommendedName>
</protein>
<evidence type="ECO:0000313" key="3">
    <source>
        <dbReference type="Proteomes" id="UP001516023"/>
    </source>
</evidence>
<comment type="caution">
    <text evidence="2">The sequence shown here is derived from an EMBL/GenBank/DDBJ whole genome shotgun (WGS) entry which is preliminary data.</text>
</comment>
<keyword evidence="1" id="KW-0732">Signal</keyword>
<keyword evidence="3" id="KW-1185">Reference proteome</keyword>
<reference evidence="2 3" key="1">
    <citation type="journal article" date="2020" name="G3 (Bethesda)">
        <title>Improved Reference Genome for Cyclotella cryptica CCMP332, a Model for Cell Wall Morphogenesis, Salinity Adaptation, and Lipid Production in Diatoms (Bacillariophyta).</title>
        <authorList>
            <person name="Roberts W.R."/>
            <person name="Downey K.M."/>
            <person name="Ruck E.C."/>
            <person name="Traller J.C."/>
            <person name="Alverson A.J."/>
        </authorList>
    </citation>
    <scope>NUCLEOTIDE SEQUENCE [LARGE SCALE GENOMIC DNA]</scope>
    <source>
        <strain evidence="2 3">CCMP332</strain>
    </source>
</reference>
<dbReference type="Gene3D" id="3.80.10.10">
    <property type="entry name" value="Ribonuclease Inhibitor"/>
    <property type="match status" value="2"/>
</dbReference>
<dbReference type="EMBL" id="JABMIG020000124">
    <property type="protein sequence ID" value="KAL3790701.1"/>
    <property type="molecule type" value="Genomic_DNA"/>
</dbReference>
<dbReference type="InterPro" id="IPR001611">
    <property type="entry name" value="Leu-rich_rpt"/>
</dbReference>
<accession>A0ABD3PTU2</accession>
<organism evidence="2 3">
    <name type="scientific">Cyclotella cryptica</name>
    <dbReference type="NCBI Taxonomy" id="29204"/>
    <lineage>
        <taxon>Eukaryota</taxon>
        <taxon>Sar</taxon>
        <taxon>Stramenopiles</taxon>
        <taxon>Ochrophyta</taxon>
        <taxon>Bacillariophyta</taxon>
        <taxon>Coscinodiscophyceae</taxon>
        <taxon>Thalassiosirophycidae</taxon>
        <taxon>Stephanodiscales</taxon>
        <taxon>Stephanodiscaceae</taxon>
        <taxon>Cyclotella</taxon>
    </lineage>
</organism>
<name>A0ABD3PTU2_9STRA</name>
<dbReference type="Pfam" id="PF00560">
    <property type="entry name" value="LRR_1"/>
    <property type="match status" value="2"/>
</dbReference>
<dbReference type="InterPro" id="IPR032675">
    <property type="entry name" value="LRR_dom_sf"/>
</dbReference>
<evidence type="ECO:0000256" key="1">
    <source>
        <dbReference type="ARBA" id="ARBA00022729"/>
    </source>
</evidence>
<dbReference type="Proteomes" id="UP001516023">
    <property type="component" value="Unassembled WGS sequence"/>
</dbReference>
<evidence type="ECO:0000313" key="2">
    <source>
        <dbReference type="EMBL" id="KAL3790701.1"/>
    </source>
</evidence>
<gene>
    <name evidence="2" type="ORF">HJC23_009801</name>
</gene>